<dbReference type="Pfam" id="PF20434">
    <property type="entry name" value="BD-FAE"/>
    <property type="match status" value="1"/>
</dbReference>
<gene>
    <name evidence="4" type="ORF">K1X11_000510</name>
</gene>
<dbReference type="InterPro" id="IPR029058">
    <property type="entry name" value="AB_hydrolase_fold"/>
</dbReference>
<dbReference type="Proteomes" id="UP000738431">
    <property type="component" value="Chromosome"/>
</dbReference>
<sequence length="296" mass="31890">MRSQQILSLVLAWAVAPLSAALSYGQNTPATPTSFPGADTVIYRDAQPEPVRLHIVKPAGWKPTDRRPALVKFFGGGWQHGTPEKSIGGARAAARLGMVGFAPDYRVVQRWPDSDASHTVADARRAIRWIQDHADELGVDPQRIIVVGSSAGAHLALWTAITTSPPELTEEEEAPRFKPAALILSSPPSDTSAATGVGGDRFNVAEPDRYSPLQHLDATMPPVLLIHGDADRLVPFAQSVALHAALVATGNTCEFHPVPGGGHNYTQDVPSWKRKVPELQSDFLTRLHLLPVANED</sequence>
<evidence type="ECO:0000256" key="2">
    <source>
        <dbReference type="SAM" id="SignalP"/>
    </source>
</evidence>
<dbReference type="Gene3D" id="3.40.50.1820">
    <property type="entry name" value="alpha/beta hydrolase"/>
    <property type="match status" value="1"/>
</dbReference>
<dbReference type="InterPro" id="IPR050300">
    <property type="entry name" value="GDXG_lipolytic_enzyme"/>
</dbReference>
<feature type="domain" description="BD-FAE-like" evidence="3">
    <location>
        <begin position="64"/>
        <end position="246"/>
    </location>
</feature>
<keyword evidence="1 4" id="KW-0378">Hydrolase</keyword>
<reference evidence="4 5" key="2">
    <citation type="submission" date="2023-12" db="EMBL/GenBank/DDBJ databases">
        <title>Description of an unclassified Opitutus bacterium of Verrucomicrobiota.</title>
        <authorList>
            <person name="Zhang D.-F."/>
        </authorList>
    </citation>
    <scope>NUCLEOTIDE SEQUENCE [LARGE SCALE GENOMIC DNA]</scope>
    <source>
        <strain evidence="4 5">WL0086</strain>
    </source>
</reference>
<evidence type="ECO:0000259" key="3">
    <source>
        <dbReference type="Pfam" id="PF20434"/>
    </source>
</evidence>
<dbReference type="PANTHER" id="PTHR48081">
    <property type="entry name" value="AB HYDROLASE SUPERFAMILY PROTEIN C4A8.06C"/>
    <property type="match status" value="1"/>
</dbReference>
<accession>A0ABZ1C862</accession>
<keyword evidence="2" id="KW-0732">Signal</keyword>
<name>A0ABZ1C862_9BACT</name>
<dbReference type="EMBL" id="CP139781">
    <property type="protein sequence ID" value="WRQ87869.1"/>
    <property type="molecule type" value="Genomic_DNA"/>
</dbReference>
<evidence type="ECO:0000313" key="5">
    <source>
        <dbReference type="Proteomes" id="UP000738431"/>
    </source>
</evidence>
<protein>
    <submittedName>
        <fullName evidence="4">Alpha/beta hydrolase</fullName>
    </submittedName>
</protein>
<dbReference type="RefSeq" id="WP_221029089.1">
    <property type="nucleotide sequence ID" value="NZ_CP139781.1"/>
</dbReference>
<dbReference type="SUPFAM" id="SSF53474">
    <property type="entry name" value="alpha/beta-Hydrolases"/>
    <property type="match status" value="1"/>
</dbReference>
<feature type="signal peptide" evidence="2">
    <location>
        <begin position="1"/>
        <end position="20"/>
    </location>
</feature>
<dbReference type="InterPro" id="IPR049492">
    <property type="entry name" value="BD-FAE-like_dom"/>
</dbReference>
<proteinExistence type="predicted"/>
<organism evidence="4 5">
    <name type="scientific">Actomonas aquatica</name>
    <dbReference type="NCBI Taxonomy" id="2866162"/>
    <lineage>
        <taxon>Bacteria</taxon>
        <taxon>Pseudomonadati</taxon>
        <taxon>Verrucomicrobiota</taxon>
        <taxon>Opitutia</taxon>
        <taxon>Opitutales</taxon>
        <taxon>Opitutaceae</taxon>
        <taxon>Actomonas</taxon>
    </lineage>
</organism>
<reference evidence="4 5" key="1">
    <citation type="submission" date="2021-08" db="EMBL/GenBank/DDBJ databases">
        <authorList>
            <person name="Zhang D."/>
            <person name="Zhang A."/>
            <person name="Wang L."/>
        </authorList>
    </citation>
    <scope>NUCLEOTIDE SEQUENCE [LARGE SCALE GENOMIC DNA]</scope>
    <source>
        <strain evidence="4 5">WL0086</strain>
    </source>
</reference>
<dbReference type="GO" id="GO:0016787">
    <property type="term" value="F:hydrolase activity"/>
    <property type="evidence" value="ECO:0007669"/>
    <property type="project" value="UniProtKB-KW"/>
</dbReference>
<feature type="chain" id="PRO_5045859905" evidence="2">
    <location>
        <begin position="21"/>
        <end position="296"/>
    </location>
</feature>
<evidence type="ECO:0000313" key="4">
    <source>
        <dbReference type="EMBL" id="WRQ87869.1"/>
    </source>
</evidence>
<evidence type="ECO:0000256" key="1">
    <source>
        <dbReference type="ARBA" id="ARBA00022801"/>
    </source>
</evidence>
<keyword evidence="5" id="KW-1185">Reference proteome</keyword>